<gene>
    <name evidence="2" type="ORF">BN9_110870</name>
</gene>
<feature type="region of interest" description="Disordered" evidence="1">
    <location>
        <begin position="1"/>
        <end position="51"/>
    </location>
</feature>
<dbReference type="Proteomes" id="UP000053237">
    <property type="component" value="Unassembled WGS sequence"/>
</dbReference>
<feature type="compositionally biased region" description="Low complexity" evidence="1">
    <location>
        <begin position="10"/>
        <end position="19"/>
    </location>
</feature>
<dbReference type="EMBL" id="CAIX01000330">
    <property type="protein sequence ID" value="CCI49712.1"/>
    <property type="molecule type" value="Genomic_DNA"/>
</dbReference>
<evidence type="ECO:0000313" key="3">
    <source>
        <dbReference type="Proteomes" id="UP000053237"/>
    </source>
</evidence>
<sequence>MCNHLCPAQSSSTPSSSTSDPHESSVVPPTDEPLDQNRAIPTKNAHNMRRARKTCVRVQSGTPELMEGRFVSSYAASSSDLKSAYLDAIDTVNTESVEGVLAYVQATH</sequence>
<organism evidence="2 3">
    <name type="scientific">Albugo candida</name>
    <dbReference type="NCBI Taxonomy" id="65357"/>
    <lineage>
        <taxon>Eukaryota</taxon>
        <taxon>Sar</taxon>
        <taxon>Stramenopiles</taxon>
        <taxon>Oomycota</taxon>
        <taxon>Peronosporomycetes</taxon>
        <taxon>Albuginales</taxon>
        <taxon>Albuginaceae</taxon>
        <taxon>Albugo</taxon>
    </lineage>
</organism>
<proteinExistence type="predicted"/>
<name>A0A024GS14_9STRA</name>
<reference evidence="2 3" key="1">
    <citation type="submission" date="2012-05" db="EMBL/GenBank/DDBJ databases">
        <title>Recombination and specialization in a pathogen metapopulation.</title>
        <authorList>
            <person name="Gardiner A."/>
            <person name="Kemen E."/>
            <person name="Schultz-Larsen T."/>
            <person name="MacLean D."/>
            <person name="Van Oosterhout C."/>
            <person name="Jones J.D.G."/>
        </authorList>
    </citation>
    <scope>NUCLEOTIDE SEQUENCE [LARGE SCALE GENOMIC DNA]</scope>
    <source>
        <strain evidence="2 3">Ac Nc2</strain>
    </source>
</reference>
<dbReference type="STRING" id="65357.A0A024GS14"/>
<evidence type="ECO:0000313" key="2">
    <source>
        <dbReference type="EMBL" id="CCI49712.1"/>
    </source>
</evidence>
<dbReference type="AlphaFoldDB" id="A0A024GS14"/>
<keyword evidence="3" id="KW-1185">Reference proteome</keyword>
<evidence type="ECO:0000256" key="1">
    <source>
        <dbReference type="SAM" id="MobiDB-lite"/>
    </source>
</evidence>
<accession>A0A024GS14</accession>
<protein>
    <submittedName>
        <fullName evidence="2">Uncharacterized protein</fullName>
    </submittedName>
</protein>
<comment type="caution">
    <text evidence="2">The sequence shown here is derived from an EMBL/GenBank/DDBJ whole genome shotgun (WGS) entry which is preliminary data.</text>
</comment>
<dbReference type="InParanoid" id="A0A024GS14"/>